<dbReference type="SUPFAM" id="SSF54909">
    <property type="entry name" value="Dimeric alpha+beta barrel"/>
    <property type="match status" value="1"/>
</dbReference>
<proteinExistence type="predicted"/>
<dbReference type="Gene3D" id="3.30.70.100">
    <property type="match status" value="1"/>
</dbReference>
<organism evidence="3 4">
    <name type="scientific">Proteiniclasticum sediminis</name>
    <dbReference type="NCBI Taxonomy" id="2804028"/>
    <lineage>
        <taxon>Bacteria</taxon>
        <taxon>Bacillati</taxon>
        <taxon>Bacillota</taxon>
        <taxon>Clostridia</taxon>
        <taxon>Eubacteriales</taxon>
        <taxon>Clostridiaceae</taxon>
        <taxon>Proteiniclasticum</taxon>
    </lineage>
</organism>
<name>A0A941CSH9_9CLOT</name>
<dbReference type="RefSeq" id="WP_211802728.1">
    <property type="nucleotide sequence ID" value="NZ_JAGSCS010000027.1"/>
</dbReference>
<dbReference type="InterPro" id="IPR011008">
    <property type="entry name" value="Dimeric_a/b-barrel"/>
</dbReference>
<dbReference type="AlphaFoldDB" id="A0A941CSH9"/>
<evidence type="ECO:0000259" key="2">
    <source>
        <dbReference type="PROSITE" id="PS51502"/>
    </source>
</evidence>
<evidence type="ECO:0000313" key="4">
    <source>
        <dbReference type="Proteomes" id="UP000675379"/>
    </source>
</evidence>
<evidence type="ECO:0000256" key="1">
    <source>
        <dbReference type="ARBA" id="ARBA00011738"/>
    </source>
</evidence>
<gene>
    <name evidence="3" type="ORF">KCG48_13515</name>
</gene>
<evidence type="ECO:0000313" key="3">
    <source>
        <dbReference type="EMBL" id="MBR0577329.1"/>
    </source>
</evidence>
<comment type="caution">
    <text evidence="3">The sequence shown here is derived from an EMBL/GenBank/DDBJ whole genome shotgun (WGS) entry which is preliminary data.</text>
</comment>
<dbReference type="PROSITE" id="PS51502">
    <property type="entry name" value="S_R_A_B_BARREL"/>
    <property type="match status" value="1"/>
</dbReference>
<comment type="subunit">
    <text evidence="1">Homodimer.</text>
</comment>
<accession>A0A941CSH9</accession>
<feature type="domain" description="Stress-response A/B barrel" evidence="2">
    <location>
        <begin position="2"/>
        <end position="94"/>
    </location>
</feature>
<dbReference type="SMART" id="SM00886">
    <property type="entry name" value="Dabb"/>
    <property type="match status" value="1"/>
</dbReference>
<dbReference type="PANTHER" id="PTHR33178:SF10">
    <property type="entry name" value="STRESS-RESPONSE A_B BARREL DOMAIN-CONTAINING PROTEIN"/>
    <property type="match status" value="1"/>
</dbReference>
<sequence>MFTHVVLFKLKNNSKENIKKMADLLRSMDGKIPMLRGLTVGEDVLFTERSYDICLITTFDSQEALDEYQVHEYHVETVLKNLRPELESSKACDFFS</sequence>
<dbReference type="InterPro" id="IPR013097">
    <property type="entry name" value="Dabb"/>
</dbReference>
<reference evidence="3" key="1">
    <citation type="submission" date="2021-04" db="EMBL/GenBank/DDBJ databases">
        <title>Proteiniclasticum sedimins sp. nov., an obligate anaerobic bacterium isolated from anaerobic sludge.</title>
        <authorList>
            <person name="Liu J."/>
        </authorList>
    </citation>
    <scope>NUCLEOTIDE SEQUENCE</scope>
    <source>
        <strain evidence="3">BAD-10</strain>
    </source>
</reference>
<dbReference type="EMBL" id="JAGSCS010000027">
    <property type="protein sequence ID" value="MBR0577329.1"/>
    <property type="molecule type" value="Genomic_DNA"/>
</dbReference>
<dbReference type="Proteomes" id="UP000675379">
    <property type="component" value="Unassembled WGS sequence"/>
</dbReference>
<protein>
    <submittedName>
        <fullName evidence="3">Dabb family protein</fullName>
    </submittedName>
</protein>
<keyword evidence="4" id="KW-1185">Reference proteome</keyword>
<dbReference type="PANTHER" id="PTHR33178">
    <property type="match status" value="1"/>
</dbReference>
<dbReference type="InterPro" id="IPR044662">
    <property type="entry name" value="HS1/DABB1-like"/>
</dbReference>
<dbReference type="Pfam" id="PF07876">
    <property type="entry name" value="Dabb"/>
    <property type="match status" value="1"/>
</dbReference>